<evidence type="ECO:0000256" key="6">
    <source>
        <dbReference type="ARBA" id="ARBA00022729"/>
    </source>
</evidence>
<evidence type="ECO:0000256" key="9">
    <source>
        <dbReference type="ARBA" id="ARBA00023295"/>
    </source>
</evidence>
<keyword evidence="13" id="KW-1185">Reference proteome</keyword>
<dbReference type="GO" id="GO:0005576">
    <property type="term" value="C:extracellular region"/>
    <property type="evidence" value="ECO:0007669"/>
    <property type="project" value="UniProtKB-SubCell"/>
</dbReference>
<organism evidence="12 13">
    <name type="scientific">Didymella pomorum</name>
    <dbReference type="NCBI Taxonomy" id="749634"/>
    <lineage>
        <taxon>Eukaryota</taxon>
        <taxon>Fungi</taxon>
        <taxon>Dikarya</taxon>
        <taxon>Ascomycota</taxon>
        <taxon>Pezizomycotina</taxon>
        <taxon>Dothideomycetes</taxon>
        <taxon>Pleosporomycetidae</taxon>
        <taxon>Pleosporales</taxon>
        <taxon>Pleosporineae</taxon>
        <taxon>Didymellaceae</taxon>
        <taxon>Didymella</taxon>
    </lineage>
</organism>
<evidence type="ECO:0000256" key="10">
    <source>
        <dbReference type="ARBA" id="ARBA00024983"/>
    </source>
</evidence>
<evidence type="ECO:0000259" key="11">
    <source>
        <dbReference type="SMART" id="SM01217"/>
    </source>
</evidence>
<comment type="subcellular location">
    <subcellularLocation>
        <location evidence="2">Secreted</location>
    </subcellularLocation>
</comment>
<evidence type="ECO:0000256" key="4">
    <source>
        <dbReference type="ARBA" id="ARBA00012744"/>
    </source>
</evidence>
<dbReference type="OrthoDB" id="416222at2759"/>
<dbReference type="Proteomes" id="UP001140510">
    <property type="component" value="Unassembled WGS sequence"/>
</dbReference>
<sequence length="415" mass="45675">MAQRVMTPYFLLGQDKNYTSVDSSSGAAFLVYQYGHGPALFSMYPEVDARDAPADHTKIICEVGTVGTVLLKNVKNTLPLKNKKNIRLFSNDVPYPTTGSVYLDISNNPEGFEMGTVDVGGRSGTVRHTSLVMPLETIEKHVDSLRGRVQLLFNNKLVAEGTFKTIYLTLDACLLFLKAYPTDGEDPASLNLQWNATKAVESTAAMCSITIVVMHGPDVVLMPSADNENVTAILSAHCPGEETGNAITDILWGLVEPSGRLLYTVPRNPSDYDFTEGQMVDYRHFDANNTEPYFEFGFGLSYTKFDMENILDVNIVGGPLSLSANKSMGIAPGGLRELWTTSAVDSVQITNSGNRSGFAVPQLCFSLPQDTIPAGTPVKVLRGFEKVYLEPNESNQVDFELTRRYLSYWDVEEQQ</sequence>
<protein>
    <recommendedName>
        <fullName evidence="4">beta-glucosidase</fullName>
        <ecNumber evidence="4">3.2.1.21</ecNumber>
    </recommendedName>
</protein>
<dbReference type="Pfam" id="PF01915">
    <property type="entry name" value="Glyco_hydro_3_C"/>
    <property type="match status" value="1"/>
</dbReference>
<dbReference type="GO" id="GO:0008422">
    <property type="term" value="F:beta-glucosidase activity"/>
    <property type="evidence" value="ECO:0007669"/>
    <property type="project" value="UniProtKB-EC"/>
</dbReference>
<accession>A0A9W8ZG46</accession>
<dbReference type="InterPro" id="IPR050288">
    <property type="entry name" value="Cellulose_deg_GH3"/>
</dbReference>
<dbReference type="InterPro" id="IPR036881">
    <property type="entry name" value="Glyco_hydro_3_C_sf"/>
</dbReference>
<evidence type="ECO:0000256" key="1">
    <source>
        <dbReference type="ARBA" id="ARBA00000448"/>
    </source>
</evidence>
<comment type="function">
    <text evidence="10">Beta-glucosidases are one of a number of cellulolytic enzymes involved in the degradation of cellulosic biomass. Catalyzes the last step releasing glucose from the inhibitory cellobiose.</text>
</comment>
<evidence type="ECO:0000313" key="12">
    <source>
        <dbReference type="EMBL" id="KAJ4405826.1"/>
    </source>
</evidence>
<reference evidence="12" key="1">
    <citation type="submission" date="2022-10" db="EMBL/GenBank/DDBJ databases">
        <title>Tapping the CABI collections for fungal endophytes: first genome assemblies for Collariella, Neodidymelliopsis, Ascochyta clinopodiicola, Didymella pomorum, Didymosphaeria variabile, Neocosmospora piperis and Neocucurbitaria cava.</title>
        <authorList>
            <person name="Hill R."/>
        </authorList>
    </citation>
    <scope>NUCLEOTIDE SEQUENCE</scope>
    <source>
        <strain evidence="12">IMI 355091</strain>
    </source>
</reference>
<dbReference type="Pfam" id="PF14310">
    <property type="entry name" value="Fn3-like"/>
    <property type="match status" value="1"/>
</dbReference>
<evidence type="ECO:0000313" key="13">
    <source>
        <dbReference type="Proteomes" id="UP001140510"/>
    </source>
</evidence>
<evidence type="ECO:0000256" key="7">
    <source>
        <dbReference type="ARBA" id="ARBA00022801"/>
    </source>
</evidence>
<comment type="similarity">
    <text evidence="3">Belongs to the glycosyl hydrolase 3 family.</text>
</comment>
<keyword evidence="9" id="KW-0326">Glycosidase</keyword>
<dbReference type="Gene3D" id="2.60.40.10">
    <property type="entry name" value="Immunoglobulins"/>
    <property type="match status" value="1"/>
</dbReference>
<feature type="domain" description="Fibronectin type III-like" evidence="11">
    <location>
        <begin position="359"/>
        <end position="415"/>
    </location>
</feature>
<keyword evidence="8" id="KW-0119">Carbohydrate metabolism</keyword>
<keyword evidence="6" id="KW-0732">Signal</keyword>
<dbReference type="EMBL" id="JAPEVA010000031">
    <property type="protein sequence ID" value="KAJ4405826.1"/>
    <property type="molecule type" value="Genomic_DNA"/>
</dbReference>
<dbReference type="GO" id="GO:0009251">
    <property type="term" value="P:glucan catabolic process"/>
    <property type="evidence" value="ECO:0007669"/>
    <property type="project" value="TreeGrafter"/>
</dbReference>
<comment type="catalytic activity">
    <reaction evidence="1">
        <text>Hydrolysis of terminal, non-reducing beta-D-glucosyl residues with release of beta-D-glucose.</text>
        <dbReference type="EC" id="3.2.1.21"/>
    </reaction>
</comment>
<dbReference type="AlphaFoldDB" id="A0A9W8ZG46"/>
<keyword evidence="7" id="KW-0378">Hydrolase</keyword>
<dbReference type="Gene3D" id="3.40.50.1700">
    <property type="entry name" value="Glycoside hydrolase family 3 C-terminal domain"/>
    <property type="match status" value="1"/>
</dbReference>
<dbReference type="InterPro" id="IPR026891">
    <property type="entry name" value="Fn3-like"/>
</dbReference>
<comment type="caution">
    <text evidence="12">The sequence shown here is derived from an EMBL/GenBank/DDBJ whole genome shotgun (WGS) entry which is preliminary data.</text>
</comment>
<evidence type="ECO:0000256" key="2">
    <source>
        <dbReference type="ARBA" id="ARBA00004613"/>
    </source>
</evidence>
<dbReference type="SUPFAM" id="SSF52279">
    <property type="entry name" value="Beta-D-glucan exohydrolase, C-terminal domain"/>
    <property type="match status" value="1"/>
</dbReference>
<dbReference type="SMART" id="SM01217">
    <property type="entry name" value="Fn3_like"/>
    <property type="match status" value="1"/>
</dbReference>
<name>A0A9W8ZG46_9PLEO</name>
<dbReference type="EC" id="3.2.1.21" evidence="4"/>
<evidence type="ECO:0000256" key="8">
    <source>
        <dbReference type="ARBA" id="ARBA00023277"/>
    </source>
</evidence>
<gene>
    <name evidence="12" type="ORF">N0V91_004935</name>
</gene>
<dbReference type="PANTHER" id="PTHR42715:SF12">
    <property type="entry name" value="BETA-GLUCOSIDASE G-RELATED"/>
    <property type="match status" value="1"/>
</dbReference>
<proteinExistence type="inferred from homology"/>
<dbReference type="InterPro" id="IPR002772">
    <property type="entry name" value="Glyco_hydro_3_C"/>
</dbReference>
<evidence type="ECO:0000256" key="3">
    <source>
        <dbReference type="ARBA" id="ARBA00005336"/>
    </source>
</evidence>
<dbReference type="InterPro" id="IPR013783">
    <property type="entry name" value="Ig-like_fold"/>
</dbReference>
<evidence type="ECO:0000256" key="5">
    <source>
        <dbReference type="ARBA" id="ARBA00022525"/>
    </source>
</evidence>
<dbReference type="PANTHER" id="PTHR42715">
    <property type="entry name" value="BETA-GLUCOSIDASE"/>
    <property type="match status" value="1"/>
</dbReference>
<keyword evidence="5" id="KW-0964">Secreted</keyword>